<evidence type="ECO:0000256" key="3">
    <source>
        <dbReference type="ARBA" id="ARBA00022989"/>
    </source>
</evidence>
<organism evidence="6 7">
    <name type="scientific">Fulvivirga kasyanovii</name>
    <dbReference type="NCBI Taxonomy" id="396812"/>
    <lineage>
        <taxon>Bacteria</taxon>
        <taxon>Pseudomonadati</taxon>
        <taxon>Bacteroidota</taxon>
        <taxon>Cytophagia</taxon>
        <taxon>Cytophagales</taxon>
        <taxon>Fulvivirgaceae</taxon>
        <taxon>Fulvivirga</taxon>
    </lineage>
</organism>
<protein>
    <submittedName>
        <fullName evidence="6">DoxX family protein</fullName>
    </submittedName>
</protein>
<proteinExistence type="predicted"/>
<reference evidence="6 7" key="1">
    <citation type="submission" date="2019-02" db="EMBL/GenBank/DDBJ databases">
        <authorList>
            <person name="Goldberg S.R."/>
            <person name="Haltli B.A."/>
            <person name="Correa H."/>
            <person name="Russell K.G."/>
        </authorList>
    </citation>
    <scope>NUCLEOTIDE SEQUENCE [LARGE SCALE GENOMIC DNA]</scope>
    <source>
        <strain evidence="6 7">JCM 16186</strain>
    </source>
</reference>
<evidence type="ECO:0000256" key="4">
    <source>
        <dbReference type="ARBA" id="ARBA00023136"/>
    </source>
</evidence>
<sequence length="146" mass="15524">MKNQLSIASILLRLALTATFLSAVASRLGLWGVASSGWQGFLKYTAQVNSFAPEGLVPLLAIAATCMEISIALLLLVGYKTRVAASAAGILTLMFALAMASSFGIKDPLDYSVFVDSAAAFLLAGCATYTWSIDEYMHYKSIKSIN</sequence>
<keyword evidence="7" id="KW-1185">Reference proteome</keyword>
<evidence type="ECO:0000256" key="2">
    <source>
        <dbReference type="ARBA" id="ARBA00022692"/>
    </source>
</evidence>
<dbReference type="EMBL" id="SMLW01000397">
    <property type="protein sequence ID" value="MTI24324.1"/>
    <property type="molecule type" value="Genomic_DNA"/>
</dbReference>
<evidence type="ECO:0000256" key="1">
    <source>
        <dbReference type="ARBA" id="ARBA00004141"/>
    </source>
</evidence>
<keyword evidence="2 5" id="KW-0812">Transmembrane</keyword>
<dbReference type="InterPro" id="IPR032808">
    <property type="entry name" value="DoxX"/>
</dbReference>
<dbReference type="RefSeq" id="WP_155170198.1">
    <property type="nucleotide sequence ID" value="NZ_BAAAFL010000053.1"/>
</dbReference>
<evidence type="ECO:0000256" key="5">
    <source>
        <dbReference type="SAM" id="Phobius"/>
    </source>
</evidence>
<keyword evidence="4 5" id="KW-0472">Membrane</keyword>
<evidence type="ECO:0000313" key="6">
    <source>
        <dbReference type="EMBL" id="MTI24324.1"/>
    </source>
</evidence>
<feature type="transmembrane region" description="Helical" evidence="5">
    <location>
        <begin position="56"/>
        <end position="76"/>
    </location>
</feature>
<comment type="caution">
    <text evidence="6">The sequence shown here is derived from an EMBL/GenBank/DDBJ whole genome shotgun (WGS) entry which is preliminary data.</text>
</comment>
<gene>
    <name evidence="6" type="ORF">E1163_05140</name>
</gene>
<name>A0ABW9RJR0_9BACT</name>
<evidence type="ECO:0000313" key="7">
    <source>
        <dbReference type="Proteomes" id="UP000798808"/>
    </source>
</evidence>
<accession>A0ABW9RJR0</accession>
<feature type="transmembrane region" description="Helical" evidence="5">
    <location>
        <begin position="111"/>
        <end position="131"/>
    </location>
</feature>
<keyword evidence="3 5" id="KW-1133">Transmembrane helix</keyword>
<dbReference type="Pfam" id="PF07681">
    <property type="entry name" value="DoxX"/>
    <property type="match status" value="1"/>
</dbReference>
<feature type="transmembrane region" description="Helical" evidence="5">
    <location>
        <begin position="83"/>
        <end position="105"/>
    </location>
</feature>
<comment type="subcellular location">
    <subcellularLocation>
        <location evidence="1">Membrane</location>
        <topology evidence="1">Multi-pass membrane protein</topology>
    </subcellularLocation>
</comment>
<dbReference type="Proteomes" id="UP000798808">
    <property type="component" value="Unassembled WGS sequence"/>
</dbReference>